<evidence type="ECO:0000256" key="1">
    <source>
        <dbReference type="SAM" id="MobiDB-lite"/>
    </source>
</evidence>
<keyword evidence="2" id="KW-0472">Membrane</keyword>
<evidence type="ECO:0000256" key="2">
    <source>
        <dbReference type="SAM" id="Phobius"/>
    </source>
</evidence>
<organism evidence="3 4">
    <name type="scientific">Rhodofomes roseus</name>
    <dbReference type="NCBI Taxonomy" id="34475"/>
    <lineage>
        <taxon>Eukaryota</taxon>
        <taxon>Fungi</taxon>
        <taxon>Dikarya</taxon>
        <taxon>Basidiomycota</taxon>
        <taxon>Agaricomycotina</taxon>
        <taxon>Agaricomycetes</taxon>
        <taxon>Polyporales</taxon>
        <taxon>Rhodofomes</taxon>
    </lineage>
</organism>
<feature type="compositionally biased region" description="Basic and acidic residues" evidence="1">
    <location>
        <begin position="211"/>
        <end position="226"/>
    </location>
</feature>
<sequence length="417" mass="47609">MTDKDAPLRFGQFLLFTGEVILTVILVVASWVVNRPLGGHHLKIRRISIRRLSLHDVHYTGALYDEKYTYTFTAPCISARLNIPTPSYPCWLALTAHEVFYKSTTCDASTTRLDATCWLFPYLFKRTAGPWVSADVDGLRIRVHSSNTTPFWIGRLRQNLAGALVNGDIYRLDDVKATVRFAGLSEPVRPRTRAKSRARERPLSAACPEKGQLDGHAHSELDHAESSDGEEEQYDSDPCHGDSSDEYEDCEADGSSPVDHVDPPPPFLNRETDELRTTVTACQLHLHNPDGRIYSFRTIDAQLRRDWDTDRGSFVLIAEDSRWIRVHQPYQREWTPWWTQIFTSIVQFPFDLLRTVDYPMSTVDLYRRFDVLTVFLQIRDAELVKQGFTSLREKTALFGINWGDAILDAFVKTVVAP</sequence>
<dbReference type="EMBL" id="SEKV01001452">
    <property type="protein sequence ID" value="TFY50560.1"/>
    <property type="molecule type" value="Genomic_DNA"/>
</dbReference>
<keyword evidence="2" id="KW-0812">Transmembrane</keyword>
<feature type="transmembrane region" description="Helical" evidence="2">
    <location>
        <begin position="12"/>
        <end position="33"/>
    </location>
</feature>
<dbReference type="Proteomes" id="UP000298390">
    <property type="component" value="Unassembled WGS sequence"/>
</dbReference>
<evidence type="ECO:0000313" key="4">
    <source>
        <dbReference type="Proteomes" id="UP000298390"/>
    </source>
</evidence>
<protein>
    <submittedName>
        <fullName evidence="3">Uncharacterized protein</fullName>
    </submittedName>
</protein>
<comment type="caution">
    <text evidence="3">The sequence shown here is derived from an EMBL/GenBank/DDBJ whole genome shotgun (WGS) entry which is preliminary data.</text>
</comment>
<evidence type="ECO:0000313" key="3">
    <source>
        <dbReference type="EMBL" id="TFY50560.1"/>
    </source>
</evidence>
<name>A0A4Y9XKQ7_9APHY</name>
<feature type="region of interest" description="Disordered" evidence="1">
    <location>
        <begin position="188"/>
        <end position="270"/>
    </location>
</feature>
<proteinExistence type="predicted"/>
<gene>
    <name evidence="3" type="ORF">EVJ58_g10998</name>
</gene>
<accession>A0A4Y9XKQ7</accession>
<dbReference type="AlphaFoldDB" id="A0A4Y9XKQ7"/>
<reference evidence="3 4" key="1">
    <citation type="submission" date="2019-01" db="EMBL/GenBank/DDBJ databases">
        <title>Genome sequencing of the rare red list fungi Fomitopsis rosea.</title>
        <authorList>
            <person name="Buettner E."/>
            <person name="Kellner H."/>
        </authorList>
    </citation>
    <scope>NUCLEOTIDE SEQUENCE [LARGE SCALE GENOMIC DNA]</scope>
    <source>
        <strain evidence="3 4">DSM 105464</strain>
    </source>
</reference>
<keyword evidence="2" id="KW-1133">Transmembrane helix</keyword>